<evidence type="ECO:0000313" key="3">
    <source>
        <dbReference type="Proteomes" id="UP001183817"/>
    </source>
</evidence>
<name>A0ABU2BL83_9MICC</name>
<evidence type="ECO:0000313" key="2">
    <source>
        <dbReference type="EMBL" id="MDR7358099.1"/>
    </source>
</evidence>
<organism evidence="2 3">
    <name type="scientific">Paeniglutamicibacter sulfureus</name>
    <dbReference type="NCBI Taxonomy" id="43666"/>
    <lineage>
        <taxon>Bacteria</taxon>
        <taxon>Bacillati</taxon>
        <taxon>Actinomycetota</taxon>
        <taxon>Actinomycetes</taxon>
        <taxon>Micrococcales</taxon>
        <taxon>Micrococcaceae</taxon>
        <taxon>Paeniglutamicibacter</taxon>
    </lineage>
</organism>
<protein>
    <submittedName>
        <fullName evidence="2">Uncharacterized protein</fullName>
    </submittedName>
</protein>
<dbReference type="EMBL" id="JAVDYI010000001">
    <property type="protein sequence ID" value="MDR7358099.1"/>
    <property type="molecule type" value="Genomic_DNA"/>
</dbReference>
<keyword evidence="3" id="KW-1185">Reference proteome</keyword>
<feature type="region of interest" description="Disordered" evidence="1">
    <location>
        <begin position="26"/>
        <end position="69"/>
    </location>
</feature>
<reference evidence="2 3" key="1">
    <citation type="submission" date="2023-07" db="EMBL/GenBank/DDBJ databases">
        <title>Sequencing the genomes of 1000 actinobacteria strains.</title>
        <authorList>
            <person name="Klenk H.-P."/>
        </authorList>
    </citation>
    <scope>NUCLEOTIDE SEQUENCE [LARGE SCALE GENOMIC DNA]</scope>
    <source>
        <strain evidence="2 3">DSM 20167</strain>
    </source>
</reference>
<evidence type="ECO:0000256" key="1">
    <source>
        <dbReference type="SAM" id="MobiDB-lite"/>
    </source>
</evidence>
<proteinExistence type="predicted"/>
<sequence length="88" mass="9367">MNEVSRSLGGRQSLERLRLLTKVAHMHHGQSMRQPAIASTPGKSQSRVSRSLKEAADVAPFPASSVSPTAPGSLWRYPGPWVAAGSTS</sequence>
<accession>A0ABU2BL83</accession>
<dbReference type="Gene3D" id="1.10.10.60">
    <property type="entry name" value="Homeodomain-like"/>
    <property type="match status" value="1"/>
</dbReference>
<gene>
    <name evidence="2" type="ORF">J2S64_001790</name>
</gene>
<comment type="caution">
    <text evidence="2">The sequence shown here is derived from an EMBL/GenBank/DDBJ whole genome shotgun (WGS) entry which is preliminary data.</text>
</comment>
<dbReference type="Proteomes" id="UP001183817">
    <property type="component" value="Unassembled WGS sequence"/>
</dbReference>